<proteinExistence type="predicted"/>
<reference evidence="1" key="1">
    <citation type="submission" date="2022-12" db="EMBL/GenBank/DDBJ databases">
        <authorList>
            <person name="Petersen C."/>
        </authorList>
    </citation>
    <scope>NUCLEOTIDE SEQUENCE</scope>
    <source>
        <strain evidence="1">IBT 16125</strain>
    </source>
</reference>
<dbReference type="CDD" id="cd12148">
    <property type="entry name" value="fungal_TF_MHR"/>
    <property type="match status" value="1"/>
</dbReference>
<reference evidence="1" key="2">
    <citation type="journal article" date="2023" name="IMA Fungus">
        <title>Comparative genomic study of the Penicillium genus elucidates a diverse pangenome and 15 lateral gene transfer events.</title>
        <authorList>
            <person name="Petersen C."/>
            <person name="Sorensen T."/>
            <person name="Nielsen M.R."/>
            <person name="Sondergaard T.E."/>
            <person name="Sorensen J.L."/>
            <person name="Fitzpatrick D.A."/>
            <person name="Frisvad J.C."/>
            <person name="Nielsen K.L."/>
        </authorList>
    </citation>
    <scope>NUCLEOTIDE SEQUENCE</scope>
    <source>
        <strain evidence="1">IBT 16125</strain>
    </source>
</reference>
<gene>
    <name evidence="1" type="ORF">N7458_000527</name>
</gene>
<evidence type="ECO:0000313" key="2">
    <source>
        <dbReference type="Proteomes" id="UP001213681"/>
    </source>
</evidence>
<dbReference type="Proteomes" id="UP001213681">
    <property type="component" value="Unassembled WGS sequence"/>
</dbReference>
<accession>A0AAD6CIJ6</accession>
<protein>
    <recommendedName>
        <fullName evidence="3">Transcription factor domain-containing protein</fullName>
    </recommendedName>
</protein>
<comment type="caution">
    <text evidence="1">The sequence shown here is derived from an EMBL/GenBank/DDBJ whole genome shotgun (WGS) entry which is preliminary data.</text>
</comment>
<dbReference type="EMBL" id="JAPVEA010000001">
    <property type="protein sequence ID" value="KAJ5464841.1"/>
    <property type="molecule type" value="Genomic_DNA"/>
</dbReference>
<dbReference type="InterPro" id="IPR053230">
    <property type="entry name" value="Trans_reg_galc"/>
</dbReference>
<keyword evidence="2" id="KW-1185">Reference proteome</keyword>
<evidence type="ECO:0008006" key="3">
    <source>
        <dbReference type="Google" id="ProtNLM"/>
    </source>
</evidence>
<organism evidence="1 2">
    <name type="scientific">Penicillium daleae</name>
    <dbReference type="NCBI Taxonomy" id="63821"/>
    <lineage>
        <taxon>Eukaryota</taxon>
        <taxon>Fungi</taxon>
        <taxon>Dikarya</taxon>
        <taxon>Ascomycota</taxon>
        <taxon>Pezizomycotina</taxon>
        <taxon>Eurotiomycetes</taxon>
        <taxon>Eurotiomycetidae</taxon>
        <taxon>Eurotiales</taxon>
        <taxon>Aspergillaceae</taxon>
        <taxon>Penicillium</taxon>
    </lineage>
</organism>
<name>A0AAD6CIJ6_9EURO</name>
<dbReference type="RefSeq" id="XP_056771688.1">
    <property type="nucleotide sequence ID" value="XM_056903921.1"/>
</dbReference>
<dbReference type="AlphaFoldDB" id="A0AAD6CIJ6"/>
<sequence length="216" mass="24487">MREAIQTLYAPGVTKRPWIEIEIAISNLNTIADKWLSRLPAEFHFAELDATATDPFVRQCADLGFRFYTTKLFISQACLRHIGYQAPSVSPGGALCSTMAATCVQMACKMLDMLPNEPDATWIYRVSPWWCVLHYIMQSTTVLLIELFSRTQPGTSEAIHLVEKIQKATQWLREMSTKDPSSRRAWLVCMDILSRHGERFLLGLTAGSTTRWSHTS</sequence>
<dbReference type="PANTHER" id="PTHR47654">
    <property type="entry name" value="ZN(II)2CYS6 TRANSCRIPTION FACTOR (EUROFUNG)-RELATED"/>
    <property type="match status" value="1"/>
</dbReference>
<evidence type="ECO:0000313" key="1">
    <source>
        <dbReference type="EMBL" id="KAJ5464841.1"/>
    </source>
</evidence>
<dbReference type="PANTHER" id="PTHR47654:SF1">
    <property type="entry name" value="ZN(II)2CYS6 TRANSCRIPTION FACTOR (EUROFUNG)"/>
    <property type="match status" value="1"/>
</dbReference>
<dbReference type="GeneID" id="81594164"/>